<evidence type="ECO:0000256" key="3">
    <source>
        <dbReference type="ARBA" id="ARBA00022679"/>
    </source>
</evidence>
<dbReference type="InterPro" id="IPR000719">
    <property type="entry name" value="Prot_kinase_dom"/>
</dbReference>
<keyword evidence="9" id="KW-0812">Transmembrane</keyword>
<dbReference type="EMBL" id="HBEF01013879">
    <property type="protein sequence ID" value="CAD8336566.1"/>
    <property type="molecule type" value="Transcribed_RNA"/>
</dbReference>
<evidence type="ECO:0000259" key="10">
    <source>
        <dbReference type="PROSITE" id="PS50011"/>
    </source>
</evidence>
<dbReference type="EC" id="2.7.11.1" evidence="1"/>
<keyword evidence="4" id="KW-0547">Nucleotide-binding</keyword>
<sequence length="360" mass="40283">MRFAGLVSAVEWVNTTVPVDTTTTNRGSFAFVRCVGHLLALFSSPLLCSALVWVGVLVSGGRSRACPLLCYSLWRPCTLCGRALHSIPLGTTCMTFIHTHPHTSTLIHSRSSYSTHVAIDTTTTTTNKNETPPDKPNPPQHVLLMEYCDGGSVQDACDLLMYTGKRFDRHTLLAMFGSICNAVAFLHAQEIRIVHRSIHPTNFVMKKGIIKLCDFDSICSGRVELVTKAERDKARDVIDKTTVPNYRAPEMINLTMTKKLTTATDVWALGCSLYAMAFFKDRFKRDLDPDVLNQRILNAKFKIPMDHEYGDDFDDLLRRMLEVDPKYRADTTEIILCLSAMLKGIELPPRKRVPPSDGQS</sequence>
<dbReference type="PANTHER" id="PTHR22967:SF57">
    <property type="entry name" value="AUXILIN, ISOFORM A-RELATED"/>
    <property type="match status" value="1"/>
</dbReference>
<evidence type="ECO:0000256" key="4">
    <source>
        <dbReference type="ARBA" id="ARBA00022741"/>
    </source>
</evidence>
<keyword evidence="5" id="KW-0418">Kinase</keyword>
<dbReference type="AlphaFoldDB" id="A0A7R9WXH3"/>
<keyword evidence="9" id="KW-1133">Transmembrane helix</keyword>
<comment type="catalytic activity">
    <reaction evidence="7">
        <text>L-threonyl-[protein] + ATP = O-phospho-L-threonyl-[protein] + ADP + H(+)</text>
        <dbReference type="Rhea" id="RHEA:46608"/>
        <dbReference type="Rhea" id="RHEA-COMP:11060"/>
        <dbReference type="Rhea" id="RHEA-COMP:11605"/>
        <dbReference type="ChEBI" id="CHEBI:15378"/>
        <dbReference type="ChEBI" id="CHEBI:30013"/>
        <dbReference type="ChEBI" id="CHEBI:30616"/>
        <dbReference type="ChEBI" id="CHEBI:61977"/>
        <dbReference type="ChEBI" id="CHEBI:456216"/>
        <dbReference type="EC" id="2.7.11.1"/>
    </reaction>
</comment>
<dbReference type="InterPro" id="IPR011009">
    <property type="entry name" value="Kinase-like_dom_sf"/>
</dbReference>
<proteinExistence type="predicted"/>
<keyword evidence="2" id="KW-0723">Serine/threonine-protein kinase</keyword>
<evidence type="ECO:0000256" key="8">
    <source>
        <dbReference type="ARBA" id="ARBA00048679"/>
    </source>
</evidence>
<evidence type="ECO:0000256" key="2">
    <source>
        <dbReference type="ARBA" id="ARBA00022527"/>
    </source>
</evidence>
<reference evidence="11" key="1">
    <citation type="submission" date="2021-01" db="EMBL/GenBank/DDBJ databases">
        <authorList>
            <person name="Corre E."/>
            <person name="Pelletier E."/>
            <person name="Niang G."/>
            <person name="Scheremetjew M."/>
            <person name="Finn R."/>
            <person name="Kale V."/>
            <person name="Holt S."/>
            <person name="Cochrane G."/>
            <person name="Meng A."/>
            <person name="Brown T."/>
            <person name="Cohen L."/>
        </authorList>
    </citation>
    <scope>NUCLEOTIDE SEQUENCE</scope>
    <source>
        <strain evidence="11">CCMP3328</strain>
    </source>
</reference>
<name>A0A7R9WXH3_9STRA</name>
<dbReference type="GO" id="GO:0005524">
    <property type="term" value="F:ATP binding"/>
    <property type="evidence" value="ECO:0007669"/>
    <property type="project" value="UniProtKB-KW"/>
</dbReference>
<dbReference type="GO" id="GO:0004674">
    <property type="term" value="F:protein serine/threonine kinase activity"/>
    <property type="evidence" value="ECO:0007669"/>
    <property type="project" value="UniProtKB-KW"/>
</dbReference>
<dbReference type="PROSITE" id="PS50011">
    <property type="entry name" value="PROTEIN_KINASE_DOM"/>
    <property type="match status" value="1"/>
</dbReference>
<dbReference type="SMART" id="SM00220">
    <property type="entry name" value="S_TKc"/>
    <property type="match status" value="1"/>
</dbReference>
<keyword evidence="3" id="KW-0808">Transferase</keyword>
<dbReference type="SUPFAM" id="SSF56112">
    <property type="entry name" value="Protein kinase-like (PK-like)"/>
    <property type="match status" value="1"/>
</dbReference>
<dbReference type="GO" id="GO:0005737">
    <property type="term" value="C:cytoplasm"/>
    <property type="evidence" value="ECO:0007669"/>
    <property type="project" value="TreeGrafter"/>
</dbReference>
<protein>
    <recommendedName>
        <fullName evidence="1">non-specific serine/threonine protein kinase</fullName>
        <ecNumber evidence="1">2.7.11.1</ecNumber>
    </recommendedName>
</protein>
<evidence type="ECO:0000256" key="7">
    <source>
        <dbReference type="ARBA" id="ARBA00047899"/>
    </source>
</evidence>
<evidence type="ECO:0000256" key="9">
    <source>
        <dbReference type="SAM" id="Phobius"/>
    </source>
</evidence>
<keyword evidence="6" id="KW-0067">ATP-binding</keyword>
<comment type="catalytic activity">
    <reaction evidence="8">
        <text>L-seryl-[protein] + ATP = O-phospho-L-seryl-[protein] + ADP + H(+)</text>
        <dbReference type="Rhea" id="RHEA:17989"/>
        <dbReference type="Rhea" id="RHEA-COMP:9863"/>
        <dbReference type="Rhea" id="RHEA-COMP:11604"/>
        <dbReference type="ChEBI" id="CHEBI:15378"/>
        <dbReference type="ChEBI" id="CHEBI:29999"/>
        <dbReference type="ChEBI" id="CHEBI:30616"/>
        <dbReference type="ChEBI" id="CHEBI:83421"/>
        <dbReference type="ChEBI" id="CHEBI:456216"/>
        <dbReference type="EC" id="2.7.11.1"/>
    </reaction>
</comment>
<organism evidence="11">
    <name type="scientific">Craspedostauros australis</name>
    <dbReference type="NCBI Taxonomy" id="1486917"/>
    <lineage>
        <taxon>Eukaryota</taxon>
        <taxon>Sar</taxon>
        <taxon>Stramenopiles</taxon>
        <taxon>Ochrophyta</taxon>
        <taxon>Bacillariophyta</taxon>
        <taxon>Bacillariophyceae</taxon>
        <taxon>Bacillariophycidae</taxon>
        <taxon>Naviculales</taxon>
        <taxon>Naviculaceae</taxon>
        <taxon>Craspedostauros</taxon>
    </lineage>
</organism>
<evidence type="ECO:0000256" key="5">
    <source>
        <dbReference type="ARBA" id="ARBA00022777"/>
    </source>
</evidence>
<dbReference type="Gene3D" id="1.10.510.10">
    <property type="entry name" value="Transferase(Phosphotransferase) domain 1"/>
    <property type="match status" value="1"/>
</dbReference>
<evidence type="ECO:0000256" key="1">
    <source>
        <dbReference type="ARBA" id="ARBA00012513"/>
    </source>
</evidence>
<dbReference type="Pfam" id="PF00069">
    <property type="entry name" value="Pkinase"/>
    <property type="match status" value="1"/>
</dbReference>
<feature type="transmembrane region" description="Helical" evidence="9">
    <location>
        <begin position="38"/>
        <end position="58"/>
    </location>
</feature>
<feature type="domain" description="Protein kinase" evidence="10">
    <location>
        <begin position="18"/>
        <end position="342"/>
    </location>
</feature>
<keyword evidence="9" id="KW-0472">Membrane</keyword>
<dbReference type="PANTHER" id="PTHR22967">
    <property type="entry name" value="SERINE/THREONINE PROTEIN KINASE"/>
    <property type="match status" value="1"/>
</dbReference>
<evidence type="ECO:0000313" key="11">
    <source>
        <dbReference type="EMBL" id="CAD8336566.1"/>
    </source>
</evidence>
<gene>
    <name evidence="11" type="ORF">CAUS1442_LOCUS8694</name>
</gene>
<accession>A0A7R9WXH3</accession>
<evidence type="ECO:0000256" key="6">
    <source>
        <dbReference type="ARBA" id="ARBA00022840"/>
    </source>
</evidence>